<dbReference type="AlphaFoldDB" id="A0A930VVY2"/>
<sequence length="132" mass="14476">MLQRDYILEIIADFSRAVTQALKQAYDTKDPKSLEIVEQQVAELIDLSPETACALAPDSLVTMMLLSGVADSVAEYVSYALERASRIYDQLGNADASGLRHLQAQAVAESFNCDPSAVPKEFAELEAECFEK</sequence>
<comment type="caution">
    <text evidence="1">The sequence shown here is derived from an EMBL/GenBank/DDBJ whole genome shotgun (WGS) entry which is preliminary data.</text>
</comment>
<evidence type="ECO:0000313" key="2">
    <source>
        <dbReference type="Proteomes" id="UP000698335"/>
    </source>
</evidence>
<gene>
    <name evidence="1" type="ORF">HXK26_02515</name>
</gene>
<reference evidence="1" key="1">
    <citation type="submission" date="2020-04" db="EMBL/GenBank/DDBJ databases">
        <title>Deep metagenomics examines the oral microbiome during advanced dental caries in children, revealing novel taxa and co-occurrences with host molecules.</title>
        <authorList>
            <person name="Baker J.L."/>
            <person name="Morton J.T."/>
            <person name="Dinis M."/>
            <person name="Alvarez R."/>
            <person name="Tran N.C."/>
            <person name="Knight R."/>
            <person name="Edlund A."/>
        </authorList>
    </citation>
    <scope>NUCLEOTIDE SEQUENCE</scope>
    <source>
        <strain evidence="1">JCVI_38_bin.5</strain>
    </source>
</reference>
<dbReference type="Proteomes" id="UP000698335">
    <property type="component" value="Unassembled WGS sequence"/>
</dbReference>
<name>A0A930VVY2_9ACTN</name>
<proteinExistence type="predicted"/>
<dbReference type="EMBL" id="JABZGW010000071">
    <property type="protein sequence ID" value="MBF4807556.1"/>
    <property type="molecule type" value="Genomic_DNA"/>
</dbReference>
<protein>
    <submittedName>
        <fullName evidence="1">Uncharacterized protein</fullName>
    </submittedName>
</protein>
<evidence type="ECO:0000313" key="1">
    <source>
        <dbReference type="EMBL" id="MBF4807556.1"/>
    </source>
</evidence>
<accession>A0A930VVY2</accession>
<organism evidence="1 2">
    <name type="scientific">Lancefieldella rimae</name>
    <dbReference type="NCBI Taxonomy" id="1383"/>
    <lineage>
        <taxon>Bacteria</taxon>
        <taxon>Bacillati</taxon>
        <taxon>Actinomycetota</taxon>
        <taxon>Coriobacteriia</taxon>
        <taxon>Coriobacteriales</taxon>
        <taxon>Atopobiaceae</taxon>
        <taxon>Lancefieldella</taxon>
    </lineage>
</organism>